<gene>
    <name evidence="2" type="ORF">ACFOW6_12550</name>
</gene>
<evidence type="ECO:0000313" key="3">
    <source>
        <dbReference type="Proteomes" id="UP001595799"/>
    </source>
</evidence>
<dbReference type="Proteomes" id="UP001595799">
    <property type="component" value="Unassembled WGS sequence"/>
</dbReference>
<evidence type="ECO:0000313" key="2">
    <source>
        <dbReference type="EMBL" id="MFC4352371.1"/>
    </source>
</evidence>
<name>A0ABV8UM82_9PROT</name>
<organism evidence="2 3">
    <name type="scientific">Fodinicurvata halophila</name>
    <dbReference type="NCBI Taxonomy" id="1419723"/>
    <lineage>
        <taxon>Bacteria</taxon>
        <taxon>Pseudomonadati</taxon>
        <taxon>Pseudomonadota</taxon>
        <taxon>Alphaproteobacteria</taxon>
        <taxon>Rhodospirillales</taxon>
        <taxon>Rhodovibrionaceae</taxon>
        <taxon>Fodinicurvata</taxon>
    </lineage>
</organism>
<accession>A0ABV8UM82</accession>
<dbReference type="EMBL" id="JBHSCW010000007">
    <property type="protein sequence ID" value="MFC4352371.1"/>
    <property type="molecule type" value="Genomic_DNA"/>
</dbReference>
<keyword evidence="1" id="KW-1133">Transmembrane helix</keyword>
<feature type="transmembrane region" description="Helical" evidence="1">
    <location>
        <begin position="71"/>
        <end position="91"/>
    </location>
</feature>
<feature type="transmembrane region" description="Helical" evidence="1">
    <location>
        <begin position="215"/>
        <end position="236"/>
    </location>
</feature>
<reference evidence="3" key="1">
    <citation type="journal article" date="2019" name="Int. J. Syst. Evol. Microbiol.">
        <title>The Global Catalogue of Microorganisms (GCM) 10K type strain sequencing project: providing services to taxonomists for standard genome sequencing and annotation.</title>
        <authorList>
            <consortium name="The Broad Institute Genomics Platform"/>
            <consortium name="The Broad Institute Genome Sequencing Center for Infectious Disease"/>
            <person name="Wu L."/>
            <person name="Ma J."/>
        </authorList>
    </citation>
    <scope>NUCLEOTIDE SEQUENCE [LARGE SCALE GENOMIC DNA]</scope>
    <source>
        <strain evidence="3">CECT 8472</strain>
    </source>
</reference>
<feature type="transmembrane region" description="Helical" evidence="1">
    <location>
        <begin position="40"/>
        <end position="59"/>
    </location>
</feature>
<sequence>MPEVLSAMSYALLAGAAIPLGGFAARVEHIRPDWLETEFRHSVIAFGGGALLAAVALVLIPEGMKLTSAALALPAFVLGGLFFFLIDWLIARAGGSASQLMAMLLDFVPESLALGAMLVTGKAAGLLLAGLIALQNLPEGFNAYRELRRGSGLSAGRILAAFCGIVLLGPLAAWIGFSHLHALESLLGSIMFFAAGGILYLNFQDIAPQAYLERHWAPPLGAVGGFLLGLWGHMLLH</sequence>
<feature type="transmembrane region" description="Helical" evidence="1">
    <location>
        <begin position="183"/>
        <end position="203"/>
    </location>
</feature>
<keyword evidence="3" id="KW-1185">Reference proteome</keyword>
<keyword evidence="1" id="KW-0812">Transmembrane</keyword>
<dbReference type="RefSeq" id="WP_382422721.1">
    <property type="nucleotide sequence ID" value="NZ_JBHSCW010000007.1"/>
</dbReference>
<keyword evidence="1" id="KW-0472">Membrane</keyword>
<proteinExistence type="predicted"/>
<comment type="caution">
    <text evidence="2">The sequence shown here is derived from an EMBL/GenBank/DDBJ whole genome shotgun (WGS) entry which is preliminary data.</text>
</comment>
<feature type="transmembrane region" description="Helical" evidence="1">
    <location>
        <begin position="111"/>
        <end position="134"/>
    </location>
</feature>
<protein>
    <submittedName>
        <fullName evidence="2">ZIP family metal transporter</fullName>
    </submittedName>
</protein>
<feature type="transmembrane region" description="Helical" evidence="1">
    <location>
        <begin position="155"/>
        <end position="177"/>
    </location>
</feature>
<evidence type="ECO:0000256" key="1">
    <source>
        <dbReference type="SAM" id="Phobius"/>
    </source>
</evidence>